<dbReference type="SUPFAM" id="SSF56349">
    <property type="entry name" value="DNA breaking-rejoining enzymes"/>
    <property type="match status" value="1"/>
</dbReference>
<dbReference type="InterPro" id="IPR002104">
    <property type="entry name" value="Integrase_catalytic"/>
</dbReference>
<dbReference type="Gene3D" id="1.10.443.10">
    <property type="entry name" value="Intergrase catalytic core"/>
    <property type="match status" value="1"/>
</dbReference>
<dbReference type="EMBL" id="LT556085">
    <property type="protein sequence ID" value="SBA20485.1"/>
    <property type="molecule type" value="Genomic_DNA"/>
</dbReference>
<organism evidence="5 6">
    <name type="scientific">Citrobacter amalonaticus</name>
    <dbReference type="NCBI Taxonomy" id="35703"/>
    <lineage>
        <taxon>Bacteria</taxon>
        <taxon>Pseudomonadati</taxon>
        <taxon>Pseudomonadota</taxon>
        <taxon>Gammaproteobacteria</taxon>
        <taxon>Enterobacterales</taxon>
        <taxon>Enterobacteriaceae</taxon>
        <taxon>Citrobacter</taxon>
    </lineage>
</organism>
<comment type="similarity">
    <text evidence="1">Belongs to the 'phage' integrase family.</text>
</comment>
<evidence type="ECO:0000313" key="5">
    <source>
        <dbReference type="EMBL" id="SBA20485.1"/>
    </source>
</evidence>
<proteinExistence type="inferred from homology"/>
<protein>
    <recommendedName>
        <fullName evidence="4">Tyr recombinase domain-containing protein</fullName>
    </recommendedName>
</protein>
<dbReference type="AlphaFoldDB" id="A0AAX2BNQ2"/>
<reference evidence="5 6" key="1">
    <citation type="submission" date="2016-04" db="EMBL/GenBank/DDBJ databases">
        <authorList>
            <person name="Regsiter A."/>
            <person name="William W."/>
        </authorList>
    </citation>
    <scope>NUCLEOTIDE SEQUENCE [LARGE SCALE GENOMIC DNA]</scope>
    <source>
        <strain evidence="5 6">92</strain>
    </source>
</reference>
<evidence type="ECO:0000259" key="4">
    <source>
        <dbReference type="PROSITE" id="PS51898"/>
    </source>
</evidence>
<dbReference type="GO" id="GO:0003677">
    <property type="term" value="F:DNA binding"/>
    <property type="evidence" value="ECO:0007669"/>
    <property type="project" value="InterPro"/>
</dbReference>
<evidence type="ECO:0000256" key="2">
    <source>
        <dbReference type="ARBA" id="ARBA00022908"/>
    </source>
</evidence>
<dbReference type="GO" id="GO:0015074">
    <property type="term" value="P:DNA integration"/>
    <property type="evidence" value="ECO:0007669"/>
    <property type="project" value="UniProtKB-KW"/>
</dbReference>
<dbReference type="InterPro" id="IPR038488">
    <property type="entry name" value="Integrase_DNA-bd_sf"/>
</dbReference>
<dbReference type="InterPro" id="IPR013762">
    <property type="entry name" value="Integrase-like_cat_sf"/>
</dbReference>
<dbReference type="InterPro" id="IPR011010">
    <property type="entry name" value="DNA_brk_join_enz"/>
</dbReference>
<dbReference type="RefSeq" id="WP_109740385.1">
    <property type="nucleotide sequence ID" value="NZ_LT556085.1"/>
</dbReference>
<dbReference type="Gene3D" id="3.30.160.390">
    <property type="entry name" value="Integrase, DNA-binding domain"/>
    <property type="match status" value="1"/>
</dbReference>
<sequence>MGAYFKKWVIEMKAPKKITKQAQVDALTLPADKNVMRVSVLNGALPGLSLVLRRTSSGGVTGSYITRREGKDISIGPRSSWTLAAAQERHREIMSNIKRGVDARAEKVAVPQDLNALFRVYINNPAFAPADSTVKTYVSTWEKHCNRLSSYGETTIENFTRAGAHTLIRTIAEKHSVNTAKKIRDILMALRNYLESQFDIETFETLMTLQKLLGKNNADLERSLQPRTNYLEKNQLRTLWRYLCEDETRPAHLAARMLICAPLRKGEVVGGRWEEIDEDAGLWRIPGSRTKTGFPLNVPISPAMKEIFTAARACVDGGFIFGISPTAINHRLPDMRAACGNAVMTVHDLRRTASQLSANDELNNPGSGLTFIEADLILNHVKGAKSQASAIASTYQPETLQKMVTDAIAKYQKWLEKEVIDIP</sequence>
<gene>
    <name evidence="5" type="ORF">CITRO92_4191</name>
</gene>
<dbReference type="PROSITE" id="PS51898">
    <property type="entry name" value="TYR_RECOMBINASE"/>
    <property type="match status" value="1"/>
</dbReference>
<dbReference type="Proteomes" id="UP000245995">
    <property type="component" value="Chromosome CITRO92"/>
</dbReference>
<accession>A0AAX2BNQ2</accession>
<dbReference type="InterPro" id="IPR050808">
    <property type="entry name" value="Phage_Integrase"/>
</dbReference>
<dbReference type="GO" id="GO:0006310">
    <property type="term" value="P:DNA recombination"/>
    <property type="evidence" value="ECO:0007669"/>
    <property type="project" value="UniProtKB-KW"/>
</dbReference>
<evidence type="ECO:0000256" key="1">
    <source>
        <dbReference type="ARBA" id="ARBA00008857"/>
    </source>
</evidence>
<keyword evidence="3" id="KW-0233">DNA recombination</keyword>
<dbReference type="PANTHER" id="PTHR30629">
    <property type="entry name" value="PROPHAGE INTEGRASE"/>
    <property type="match status" value="1"/>
</dbReference>
<keyword evidence="2" id="KW-0229">DNA integration</keyword>
<evidence type="ECO:0000313" key="6">
    <source>
        <dbReference type="Proteomes" id="UP000245995"/>
    </source>
</evidence>
<evidence type="ECO:0000256" key="3">
    <source>
        <dbReference type="ARBA" id="ARBA00023172"/>
    </source>
</evidence>
<feature type="domain" description="Tyr recombinase" evidence="4">
    <location>
        <begin position="226"/>
        <end position="409"/>
    </location>
</feature>
<dbReference type="PANTHER" id="PTHR30629:SF2">
    <property type="entry name" value="PROPHAGE INTEGRASE INTS-RELATED"/>
    <property type="match status" value="1"/>
</dbReference>
<name>A0AAX2BNQ2_CITAM</name>